<keyword evidence="9" id="KW-0732">Signal</keyword>
<gene>
    <name evidence="11" type="ORF">GN958_ATG01319</name>
</gene>
<evidence type="ECO:0000256" key="5">
    <source>
        <dbReference type="ARBA" id="ARBA00022723"/>
    </source>
</evidence>
<comment type="function">
    <text evidence="2 9">Reversible hydration of carbon dioxide.</text>
</comment>
<evidence type="ECO:0000256" key="9">
    <source>
        <dbReference type="RuleBase" id="RU367011"/>
    </source>
</evidence>
<dbReference type="SMART" id="SM01057">
    <property type="entry name" value="Carb_anhydrase"/>
    <property type="match status" value="1"/>
</dbReference>
<evidence type="ECO:0000313" key="12">
    <source>
        <dbReference type="Proteomes" id="UP000704712"/>
    </source>
</evidence>
<dbReference type="Pfam" id="PF00194">
    <property type="entry name" value="Carb_anhydrase"/>
    <property type="match status" value="1"/>
</dbReference>
<dbReference type="EC" id="4.2.1.1" evidence="4 9"/>
<dbReference type="SUPFAM" id="SSF51069">
    <property type="entry name" value="Carbonic anhydrase"/>
    <property type="match status" value="1"/>
</dbReference>
<dbReference type="GO" id="GO:0004089">
    <property type="term" value="F:carbonate dehydratase activity"/>
    <property type="evidence" value="ECO:0007669"/>
    <property type="project" value="UniProtKB-UniRule"/>
</dbReference>
<organism evidence="11 12">
    <name type="scientific">Phytophthora infestans</name>
    <name type="common">Potato late blight agent</name>
    <name type="synonym">Botrytis infestans</name>
    <dbReference type="NCBI Taxonomy" id="4787"/>
    <lineage>
        <taxon>Eukaryota</taxon>
        <taxon>Sar</taxon>
        <taxon>Stramenopiles</taxon>
        <taxon>Oomycota</taxon>
        <taxon>Peronosporomycetes</taxon>
        <taxon>Peronosporales</taxon>
        <taxon>Peronosporaceae</taxon>
        <taxon>Phytophthora</taxon>
    </lineage>
</organism>
<dbReference type="InterPro" id="IPR036398">
    <property type="entry name" value="CA_dom_sf"/>
</dbReference>
<comment type="caution">
    <text evidence="11">The sequence shown here is derived from an EMBL/GenBank/DDBJ whole genome shotgun (WGS) entry which is preliminary data.</text>
</comment>
<evidence type="ECO:0000256" key="6">
    <source>
        <dbReference type="ARBA" id="ARBA00022833"/>
    </source>
</evidence>
<dbReference type="AlphaFoldDB" id="A0A8S9VDJ2"/>
<dbReference type="PROSITE" id="PS51144">
    <property type="entry name" value="ALPHA_CA_2"/>
    <property type="match status" value="1"/>
</dbReference>
<dbReference type="InterPro" id="IPR023561">
    <property type="entry name" value="Carbonic_anhydrase_a-class"/>
</dbReference>
<feature type="domain" description="Alpha-carbonic anhydrase" evidence="10">
    <location>
        <begin position="28"/>
        <end position="277"/>
    </location>
</feature>
<comment type="catalytic activity">
    <reaction evidence="8 9">
        <text>hydrogencarbonate + H(+) = CO2 + H2O</text>
        <dbReference type="Rhea" id="RHEA:10748"/>
        <dbReference type="ChEBI" id="CHEBI:15377"/>
        <dbReference type="ChEBI" id="CHEBI:15378"/>
        <dbReference type="ChEBI" id="CHEBI:16526"/>
        <dbReference type="ChEBI" id="CHEBI:17544"/>
        <dbReference type="EC" id="4.2.1.1"/>
    </reaction>
</comment>
<dbReference type="InterPro" id="IPR001148">
    <property type="entry name" value="CA_dom"/>
</dbReference>
<evidence type="ECO:0000256" key="3">
    <source>
        <dbReference type="ARBA" id="ARBA00010718"/>
    </source>
</evidence>
<dbReference type="PANTHER" id="PTHR18952">
    <property type="entry name" value="CARBONIC ANHYDRASE"/>
    <property type="match status" value="1"/>
</dbReference>
<evidence type="ECO:0000256" key="1">
    <source>
        <dbReference type="ARBA" id="ARBA00001947"/>
    </source>
</evidence>
<comment type="cofactor">
    <cofactor evidence="1 9">
        <name>Zn(2+)</name>
        <dbReference type="ChEBI" id="CHEBI:29105"/>
    </cofactor>
</comment>
<evidence type="ECO:0000313" key="11">
    <source>
        <dbReference type="EMBL" id="KAF4149504.1"/>
    </source>
</evidence>
<evidence type="ECO:0000256" key="8">
    <source>
        <dbReference type="ARBA" id="ARBA00048348"/>
    </source>
</evidence>
<dbReference type="CDD" id="cd03124">
    <property type="entry name" value="alpha_CA_prokaryotic_like"/>
    <property type="match status" value="1"/>
</dbReference>
<dbReference type="PROSITE" id="PS00162">
    <property type="entry name" value="ALPHA_CA_1"/>
    <property type="match status" value="1"/>
</dbReference>
<evidence type="ECO:0000259" key="10">
    <source>
        <dbReference type="PROSITE" id="PS51144"/>
    </source>
</evidence>
<protein>
    <recommendedName>
        <fullName evidence="4 9">Carbonic anhydrase</fullName>
        <ecNumber evidence="4 9">4.2.1.1</ecNumber>
    </recommendedName>
</protein>
<reference evidence="11" key="1">
    <citation type="submission" date="2020-03" db="EMBL/GenBank/DDBJ databases">
        <title>Hybrid Assembly of Korean Phytophthora infestans isolates.</title>
        <authorList>
            <person name="Prokchorchik M."/>
            <person name="Lee Y."/>
            <person name="Seo J."/>
            <person name="Cho J.-H."/>
            <person name="Park Y.-E."/>
            <person name="Jang D.-C."/>
            <person name="Im J.-S."/>
            <person name="Choi J.-G."/>
            <person name="Park H.-J."/>
            <person name="Lee G.-B."/>
            <person name="Lee Y.-G."/>
            <person name="Hong S.-Y."/>
            <person name="Cho K."/>
            <person name="Sohn K.H."/>
        </authorList>
    </citation>
    <scope>NUCLEOTIDE SEQUENCE</scope>
    <source>
        <strain evidence="11">KR_2_A2</strain>
    </source>
</reference>
<evidence type="ECO:0000256" key="2">
    <source>
        <dbReference type="ARBA" id="ARBA00002904"/>
    </source>
</evidence>
<keyword evidence="5 9" id="KW-0479">Metal-binding</keyword>
<dbReference type="Gene3D" id="3.10.200.10">
    <property type="entry name" value="Alpha carbonic anhydrase"/>
    <property type="match status" value="1"/>
</dbReference>
<dbReference type="Proteomes" id="UP000704712">
    <property type="component" value="Unassembled WGS sequence"/>
</dbReference>
<dbReference type="InterPro" id="IPR041891">
    <property type="entry name" value="Alpha_CA_prokaryot-like"/>
</dbReference>
<sequence>MVKLLRLLILEMGLLALSRAASTFDSTQKWGYKETTDQELGPNDWHNGYPDCGGKHQSPINFPIREILHIEQWDAEPPLQYAGACRNFTLHKLDDLYRWEIQQDENCTVKTTNKGKREYSVLQFHMHLASEHTIDDYHYDAELHFVHKAVDGSGKLLVMGVFLHAENKTQPNAFTQSLVGDMESSNTTLNLDKIDTNYAEMLNSLVKKNHLMNYSGSLTTPGCSEVVDWWVLIQPISISLADFQKMQTLYGELPVTSNSTDNRPTQPLNDREIIYYFHRAANS</sequence>
<feature type="chain" id="PRO_5035968142" description="Carbonic anhydrase" evidence="9">
    <location>
        <begin position="21"/>
        <end position="283"/>
    </location>
</feature>
<accession>A0A8S9VDJ2</accession>
<evidence type="ECO:0000256" key="4">
    <source>
        <dbReference type="ARBA" id="ARBA00012925"/>
    </source>
</evidence>
<dbReference type="GO" id="GO:0008270">
    <property type="term" value="F:zinc ion binding"/>
    <property type="evidence" value="ECO:0007669"/>
    <property type="project" value="UniProtKB-UniRule"/>
</dbReference>
<dbReference type="PANTHER" id="PTHR18952:SF265">
    <property type="entry name" value="CARBONIC ANHYDRASE"/>
    <property type="match status" value="1"/>
</dbReference>
<dbReference type="EMBL" id="JAACNO010000165">
    <property type="protein sequence ID" value="KAF4149504.1"/>
    <property type="molecule type" value="Genomic_DNA"/>
</dbReference>
<name>A0A8S9VDJ2_PHYIN</name>
<keyword evidence="7 9" id="KW-0456">Lyase</keyword>
<feature type="signal peptide" evidence="9">
    <location>
        <begin position="1"/>
        <end position="20"/>
    </location>
</feature>
<evidence type="ECO:0000256" key="7">
    <source>
        <dbReference type="ARBA" id="ARBA00023239"/>
    </source>
</evidence>
<proteinExistence type="inferred from homology"/>
<dbReference type="InterPro" id="IPR018338">
    <property type="entry name" value="Carbonic_anhydrase_a-class_CS"/>
</dbReference>
<comment type="similarity">
    <text evidence="3 9">Belongs to the alpha-carbonic anhydrase family.</text>
</comment>
<keyword evidence="6 9" id="KW-0862">Zinc</keyword>